<dbReference type="Proteomes" id="UP000885826">
    <property type="component" value="Unassembled WGS sequence"/>
</dbReference>
<sequence>MLVKTIMKADIFSALERGKRYFISKICFIIILLIINSLFCVRFSRQPDGVLRIFLKEDSLYSIKSEYFEAVYVDSVDFIMNSFYDSIYNINLKKGEKILFIFQFKHPRAILPATGQIDNCFLIIMDSIVFDTVRRFDSSSIKGLFCSYLISTGSVSKVSSHIIGQLVFHEERADTVSGEIDFEIIDYYLCPERLPYSMVNKKYANGKIIFKAVKRRKEMVSQYFDYIKIPKEVAADF</sequence>
<evidence type="ECO:0000313" key="3">
    <source>
        <dbReference type="Proteomes" id="UP000885826"/>
    </source>
</evidence>
<keyword evidence="1" id="KW-0812">Transmembrane</keyword>
<dbReference type="EMBL" id="DRIG01000031">
    <property type="protein sequence ID" value="HEC78077.1"/>
    <property type="molecule type" value="Genomic_DNA"/>
</dbReference>
<name>A0A9C9ELY4_UNCW3</name>
<gene>
    <name evidence="2" type="ORF">ENI34_02920</name>
</gene>
<dbReference type="AlphaFoldDB" id="A0A9C9ELY4"/>
<accession>A0A9C9ELY4</accession>
<protein>
    <submittedName>
        <fullName evidence="2">Uncharacterized protein</fullName>
    </submittedName>
</protein>
<evidence type="ECO:0000256" key="1">
    <source>
        <dbReference type="SAM" id="Phobius"/>
    </source>
</evidence>
<keyword evidence="1" id="KW-0472">Membrane</keyword>
<comment type="caution">
    <text evidence="2">The sequence shown here is derived from an EMBL/GenBank/DDBJ whole genome shotgun (WGS) entry which is preliminary data.</text>
</comment>
<proteinExistence type="predicted"/>
<keyword evidence="1" id="KW-1133">Transmembrane helix</keyword>
<organism evidence="2 3">
    <name type="scientific">candidate division WOR-3 bacterium</name>
    <dbReference type="NCBI Taxonomy" id="2052148"/>
    <lineage>
        <taxon>Bacteria</taxon>
        <taxon>Bacteria division WOR-3</taxon>
    </lineage>
</organism>
<reference evidence="2" key="1">
    <citation type="journal article" date="2020" name="mSystems">
        <title>Genome- and Community-Level Interaction Insights into Carbon Utilization and Element Cycling Functions of Hydrothermarchaeota in Hydrothermal Sediment.</title>
        <authorList>
            <person name="Zhou Z."/>
            <person name="Liu Y."/>
            <person name="Xu W."/>
            <person name="Pan J."/>
            <person name="Luo Z.H."/>
            <person name="Li M."/>
        </authorList>
    </citation>
    <scope>NUCLEOTIDE SEQUENCE</scope>
    <source>
        <strain evidence="2">HyVt-388</strain>
    </source>
</reference>
<feature type="transmembrane region" description="Helical" evidence="1">
    <location>
        <begin position="21"/>
        <end position="39"/>
    </location>
</feature>
<evidence type="ECO:0000313" key="2">
    <source>
        <dbReference type="EMBL" id="HEC78077.1"/>
    </source>
</evidence>